<organism evidence="1 2">
    <name type="scientific">Paramecium sonneborni</name>
    <dbReference type="NCBI Taxonomy" id="65129"/>
    <lineage>
        <taxon>Eukaryota</taxon>
        <taxon>Sar</taxon>
        <taxon>Alveolata</taxon>
        <taxon>Ciliophora</taxon>
        <taxon>Intramacronucleata</taxon>
        <taxon>Oligohymenophorea</taxon>
        <taxon>Peniculida</taxon>
        <taxon>Parameciidae</taxon>
        <taxon>Paramecium</taxon>
    </lineage>
</organism>
<evidence type="ECO:0000313" key="1">
    <source>
        <dbReference type="EMBL" id="CAD8119171.1"/>
    </source>
</evidence>
<protein>
    <submittedName>
        <fullName evidence="1">Uncharacterized protein</fullName>
    </submittedName>
</protein>
<proteinExistence type="predicted"/>
<dbReference type="Proteomes" id="UP000692954">
    <property type="component" value="Unassembled WGS sequence"/>
</dbReference>
<reference evidence="1" key="1">
    <citation type="submission" date="2021-01" db="EMBL/GenBank/DDBJ databases">
        <authorList>
            <consortium name="Genoscope - CEA"/>
            <person name="William W."/>
        </authorList>
    </citation>
    <scope>NUCLEOTIDE SEQUENCE</scope>
</reference>
<comment type="caution">
    <text evidence="1">The sequence shown here is derived from an EMBL/GenBank/DDBJ whole genome shotgun (WGS) entry which is preliminary data.</text>
</comment>
<accession>A0A8S1QU68</accession>
<dbReference type="EMBL" id="CAJJDN010000120">
    <property type="protein sequence ID" value="CAD8119171.1"/>
    <property type="molecule type" value="Genomic_DNA"/>
</dbReference>
<name>A0A8S1QU68_9CILI</name>
<dbReference type="PANTHER" id="PTHR38924">
    <property type="entry name" value="ASPARAGINE AND ASPARTATE RICH PROTEIN 1"/>
    <property type="match status" value="1"/>
</dbReference>
<evidence type="ECO:0000313" key="2">
    <source>
        <dbReference type="Proteomes" id="UP000692954"/>
    </source>
</evidence>
<keyword evidence="2" id="KW-1185">Reference proteome</keyword>
<sequence>MFLVEYNDSQEAYEDLLETSGLNPEKFRDIMLNLLKRTLLNIILLKKNGNPSLYQGQSKVYKEQAKLKEVSLEQVDVAYIQLYAFLFGALGINDIVSSYAEIAEFFNYKTDASFLICRIAQSDYDLYQCVGDMFGNVIPDQFQKGLNKLFQTIFFAQSFYQENHLRELLKKFSYDSSLDLQQTILSSCELNQDNEQLQLKRTLLPAQYEPVFADLVLELKEQITEKLQTQNDKQSQLFGTALAHELNQLNQHKSTLTYKRLAILKAIVNDNEQQILKKIVKEIQIQYEIEYGEGQGQGKIKNIQTILENYSVYINLVFLCNKNFQNQFEVIKNNLQIIFQIIYQMITNTNLNLTTNSILTIFAKQLDETLCLDAFQSDAFRACRSQIKKTQYFQKFNNMGKNFQNQIVDNHVEMVKETCSLCQLQFEKDEIQYRALLISNSNVHTHIQMIPLPAQQTQQYDFFQIVCSCCQHTFHKACLQQNEQKYVLGEYQYLRCTICLFPYNFPFVSPKYIKDTDDKMLAENLDFFLQTLPDKKIMEYYAKYQEEDDFKILKVLDEIFSSVLCNLLFQLLSDITKFKQQNTQILLQDVLALLRIIYQQNKTTMLQQLVDDNKSKMLYGILNLLLQFQIKENKVDNLKSGLNFILSENGNQYAIVEALTQNEINSNFDQKALPYNIEKVKSQLRQDFLQKFQFNFKDFLLKYYLAPCKKKNCNFLPLKRIQGQEQCQYLCLICFKKMCSQFCGQPQRKKIGNLSRHCYKRHFGKTLYLNLRNSQIIIMKSPYITIHKNPLFKNLIGELPYIGHYQSSYYEKFKLNLKAIDQIIEIIIGDQYVHRFFSNIQKVQRSTL</sequence>
<dbReference type="AlphaFoldDB" id="A0A8S1QU68"/>
<gene>
    <name evidence="1" type="ORF">PSON_ATCC_30995.1.T1200042</name>
</gene>
<dbReference type="PANTHER" id="PTHR38924:SF2">
    <property type="entry name" value="CHROMOSOME UNDETERMINED SCAFFOLD_10, WHOLE GENOME SHOTGUN SEQUENCE"/>
    <property type="match status" value="1"/>
</dbReference>